<reference evidence="2" key="1">
    <citation type="journal article" date="2019" name="Int. J. Syst. Evol. Microbiol.">
        <title>The Global Catalogue of Microorganisms (GCM) 10K type strain sequencing project: providing services to taxonomists for standard genome sequencing and annotation.</title>
        <authorList>
            <consortium name="The Broad Institute Genomics Platform"/>
            <consortium name="The Broad Institute Genome Sequencing Center for Infectious Disease"/>
            <person name="Wu L."/>
            <person name="Ma J."/>
        </authorList>
    </citation>
    <scope>NUCLEOTIDE SEQUENCE [LARGE SCALE GENOMIC DNA]</scope>
    <source>
        <strain evidence="2">JCM 19635</strain>
    </source>
</reference>
<keyword evidence="2" id="KW-1185">Reference proteome</keyword>
<protein>
    <recommendedName>
        <fullName evidence="3">Bacterial surface antigen (D15) domain-containing protein</fullName>
    </recommendedName>
</protein>
<dbReference type="EMBL" id="JBHTEK010000001">
    <property type="protein sequence ID" value="MFC7666191.1"/>
    <property type="molecule type" value="Genomic_DNA"/>
</dbReference>
<name>A0ABW2U2C0_9BACT</name>
<proteinExistence type="predicted"/>
<evidence type="ECO:0000313" key="1">
    <source>
        <dbReference type="EMBL" id="MFC7666191.1"/>
    </source>
</evidence>
<evidence type="ECO:0008006" key="3">
    <source>
        <dbReference type="Google" id="ProtNLM"/>
    </source>
</evidence>
<gene>
    <name evidence="1" type="ORF">ACFQT0_01145</name>
</gene>
<dbReference type="RefSeq" id="WP_380199681.1">
    <property type="nucleotide sequence ID" value="NZ_JBHTEK010000001.1"/>
</dbReference>
<evidence type="ECO:0000313" key="2">
    <source>
        <dbReference type="Proteomes" id="UP001596513"/>
    </source>
</evidence>
<dbReference type="Gene3D" id="2.40.160.50">
    <property type="entry name" value="membrane protein fhac: a member of the omp85/tpsb transporter family"/>
    <property type="match status" value="1"/>
</dbReference>
<accession>A0ABW2U2C0</accession>
<sequence>MSQYQTQNYGLIPGFSTGYATNITLNTTLARNSIDNPTYTRRGSSLSLSMSLTPPYSRLNPDHPNSNELIEFHKWMFDASWFTPIVGKLVLNTRAHFGYLGNYSSKREIGPFERFKMGGAGLGYNGGGNFLVGTDYVGLRGYDDPQSTFAIPTAQQGQPGGVAFNKYVLEMRYPVSLNPAATVYVLAFAEAGNSYSSYANYNPYKLYRSAGVGARIFMSAFGLLGFDFGHGFDQVIPSTANPGKQDPNHFHFIIGQQIR</sequence>
<comment type="caution">
    <text evidence="1">The sequence shown here is derived from an EMBL/GenBank/DDBJ whole genome shotgun (WGS) entry which is preliminary data.</text>
</comment>
<organism evidence="1 2">
    <name type="scientific">Hymenobacter humi</name>
    <dbReference type="NCBI Taxonomy" id="1411620"/>
    <lineage>
        <taxon>Bacteria</taxon>
        <taxon>Pseudomonadati</taxon>
        <taxon>Bacteroidota</taxon>
        <taxon>Cytophagia</taxon>
        <taxon>Cytophagales</taxon>
        <taxon>Hymenobacteraceae</taxon>
        <taxon>Hymenobacter</taxon>
    </lineage>
</organism>
<dbReference type="Proteomes" id="UP001596513">
    <property type="component" value="Unassembled WGS sequence"/>
</dbReference>